<dbReference type="KEGG" id="min:Minf_2318"/>
<dbReference type="AlphaFoldDB" id="B3E0E3"/>
<dbReference type="HOGENOM" id="CLU_041115_4_0_0"/>
<sequence>MNTSWIDKLRELFGIHRKVVIVTITNVRGHAPQEVGAKMLVTKDESFGTIGGGNLEKSAIVEAQKMLDNGEKIPRSITLRLGAEKGEWGAQCCGGEVSLFLEPLSLEVPQVAIFGIGHVGKALAKVLSLLPLELFLVDSRPEMLHPSRLPPLDCPAIIHCCPGLVPEKWISVLSPGACVVILTHDHAEDLVILEAALARPDLRYVGVIGSETKRAHFRKRLKEAGYGDEVWSRVTMPIGIPGIGDKTPAAIAISTAAQLLSLLFAPSSKNEEALPPCLFPSPPKEKIPHEEIHGPSIS</sequence>
<accession>B3E0E3</accession>
<dbReference type="PANTHER" id="PTHR30388">
    <property type="entry name" value="ALDEHYDE OXIDOREDUCTASE MOLYBDENUM COFACTOR ASSEMBLY PROTEIN"/>
    <property type="match status" value="1"/>
</dbReference>
<evidence type="ECO:0000259" key="2">
    <source>
        <dbReference type="Pfam" id="PF02625"/>
    </source>
</evidence>
<organism evidence="4 5">
    <name type="scientific">Methylacidiphilum infernorum (isolate V4)</name>
    <name type="common">Methylokorus infernorum (strain V4)</name>
    <dbReference type="NCBI Taxonomy" id="481448"/>
    <lineage>
        <taxon>Bacteria</taxon>
        <taxon>Pseudomonadati</taxon>
        <taxon>Verrucomicrobiota</taxon>
        <taxon>Methylacidiphilae</taxon>
        <taxon>Methylacidiphilales</taxon>
        <taxon>Methylacidiphilaceae</taxon>
        <taxon>Methylacidiphilum (ex Ratnadevi et al. 2023)</taxon>
    </lineage>
</organism>
<dbReference type="OrthoDB" id="9773039at2"/>
<dbReference type="STRING" id="481448.Minf_2318"/>
<gene>
    <name evidence="4" type="primary">xdhC</name>
    <name evidence="4" type="ordered locus">Minf_2318</name>
</gene>
<evidence type="ECO:0000313" key="5">
    <source>
        <dbReference type="Proteomes" id="UP000009149"/>
    </source>
</evidence>
<evidence type="ECO:0000256" key="1">
    <source>
        <dbReference type="SAM" id="MobiDB-lite"/>
    </source>
</evidence>
<dbReference type="InterPro" id="IPR003777">
    <property type="entry name" value="XdhC_CoxI"/>
</dbReference>
<dbReference type="EMBL" id="CP000975">
    <property type="protein sequence ID" value="ACD84372.1"/>
    <property type="molecule type" value="Genomic_DNA"/>
</dbReference>
<reference evidence="4 5" key="1">
    <citation type="journal article" date="2008" name="Biol. Direct">
        <title>Complete genome sequence of the extremely acidophilic methanotroph isolate V4, Methylacidiphilum infernorum, a representative of the bacterial phylum Verrucomicrobia.</title>
        <authorList>
            <person name="Hou S."/>
            <person name="Makarova K.S."/>
            <person name="Saw J.H."/>
            <person name="Senin P."/>
            <person name="Ly B.V."/>
            <person name="Zhou Z."/>
            <person name="Ren Y."/>
            <person name="Wang J."/>
            <person name="Galperin M.Y."/>
            <person name="Omelchenko M.V."/>
            <person name="Wolf Y.I."/>
            <person name="Yutin N."/>
            <person name="Koonin E.V."/>
            <person name="Stott M.B."/>
            <person name="Mountain B.W."/>
            <person name="Crowe M.A."/>
            <person name="Smirnova A.V."/>
            <person name="Dunfield P.F."/>
            <person name="Feng L."/>
            <person name="Wang L."/>
            <person name="Alam M."/>
        </authorList>
    </citation>
    <scope>NUCLEOTIDE SEQUENCE [LARGE SCALE GENOMIC DNA]</scope>
    <source>
        <strain evidence="5">Isolate V4</strain>
    </source>
</reference>
<name>B3E0E3_METI4</name>
<dbReference type="RefSeq" id="WP_012464652.1">
    <property type="nucleotide sequence ID" value="NC_010794.1"/>
</dbReference>
<dbReference type="InterPro" id="IPR052698">
    <property type="entry name" value="MoCofactor_Util/Proc"/>
</dbReference>
<proteinExistence type="predicted"/>
<feature type="region of interest" description="Disordered" evidence="1">
    <location>
        <begin position="279"/>
        <end position="298"/>
    </location>
</feature>
<evidence type="ECO:0000259" key="3">
    <source>
        <dbReference type="Pfam" id="PF13478"/>
    </source>
</evidence>
<feature type="domain" description="XdhC Rossmann" evidence="3">
    <location>
        <begin position="111"/>
        <end position="259"/>
    </location>
</feature>
<dbReference type="SUPFAM" id="SSF51735">
    <property type="entry name" value="NAD(P)-binding Rossmann-fold domains"/>
    <property type="match status" value="1"/>
</dbReference>
<dbReference type="InterPro" id="IPR014308">
    <property type="entry name" value="Xanthine_DH_XdhC"/>
</dbReference>
<protein>
    <submittedName>
        <fullName evidence="4">Xanthine and CO dehydrogenase maturation factor, XdhC/CoxF family</fullName>
    </submittedName>
</protein>
<dbReference type="Proteomes" id="UP000009149">
    <property type="component" value="Chromosome"/>
</dbReference>
<dbReference type="Pfam" id="PF02625">
    <property type="entry name" value="XdhC_CoxI"/>
    <property type="match status" value="1"/>
</dbReference>
<dbReference type="InterPro" id="IPR027051">
    <property type="entry name" value="XdhC_Rossmann_dom"/>
</dbReference>
<dbReference type="Gene3D" id="3.40.50.720">
    <property type="entry name" value="NAD(P)-binding Rossmann-like Domain"/>
    <property type="match status" value="1"/>
</dbReference>
<dbReference type="PANTHER" id="PTHR30388:SF6">
    <property type="entry name" value="XANTHINE DEHYDROGENASE SUBUNIT A-RELATED"/>
    <property type="match status" value="1"/>
</dbReference>
<dbReference type="eggNOG" id="COG1975">
    <property type="taxonomic scope" value="Bacteria"/>
</dbReference>
<feature type="domain" description="XdhC- CoxI" evidence="2">
    <location>
        <begin position="17"/>
        <end position="72"/>
    </location>
</feature>
<dbReference type="InterPro" id="IPR036291">
    <property type="entry name" value="NAD(P)-bd_dom_sf"/>
</dbReference>
<dbReference type="Pfam" id="PF13478">
    <property type="entry name" value="XdhC_C"/>
    <property type="match status" value="1"/>
</dbReference>
<evidence type="ECO:0000313" key="4">
    <source>
        <dbReference type="EMBL" id="ACD84372.1"/>
    </source>
</evidence>
<dbReference type="NCBIfam" id="TIGR02964">
    <property type="entry name" value="xanthine_xdhC"/>
    <property type="match status" value="1"/>
</dbReference>
<feature type="compositionally biased region" description="Basic and acidic residues" evidence="1">
    <location>
        <begin position="283"/>
        <end position="298"/>
    </location>
</feature>